<gene>
    <name evidence="9" type="ORF">METZ01_LOCUS72170</name>
</gene>
<dbReference type="EMBL" id="UINC01005135">
    <property type="protein sequence ID" value="SVA19316.1"/>
    <property type="molecule type" value="Genomic_DNA"/>
</dbReference>
<dbReference type="GO" id="GO:0015031">
    <property type="term" value="P:protein transport"/>
    <property type="evidence" value="ECO:0007669"/>
    <property type="project" value="UniProtKB-KW"/>
</dbReference>
<keyword evidence="6" id="KW-0811">Translocation</keyword>
<evidence type="ECO:0000256" key="6">
    <source>
        <dbReference type="ARBA" id="ARBA00023010"/>
    </source>
</evidence>
<proteinExistence type="predicted"/>
<evidence type="ECO:0008006" key="10">
    <source>
        <dbReference type="Google" id="ProtNLM"/>
    </source>
</evidence>
<comment type="subcellular location">
    <subcellularLocation>
        <location evidence="1">Membrane</location>
        <topology evidence="1">Single-pass membrane protein</topology>
    </subcellularLocation>
</comment>
<evidence type="ECO:0000256" key="7">
    <source>
        <dbReference type="ARBA" id="ARBA00023136"/>
    </source>
</evidence>
<dbReference type="Pfam" id="PF02416">
    <property type="entry name" value="TatA_B_E"/>
    <property type="match status" value="1"/>
</dbReference>
<keyword evidence="7" id="KW-0472">Membrane</keyword>
<evidence type="ECO:0000256" key="2">
    <source>
        <dbReference type="ARBA" id="ARBA00022448"/>
    </source>
</evidence>
<reference evidence="9" key="1">
    <citation type="submission" date="2018-05" db="EMBL/GenBank/DDBJ databases">
        <authorList>
            <person name="Lanie J.A."/>
            <person name="Ng W.-L."/>
            <person name="Kazmierczak K.M."/>
            <person name="Andrzejewski T.M."/>
            <person name="Davidsen T.M."/>
            <person name="Wayne K.J."/>
            <person name="Tettelin H."/>
            <person name="Glass J.I."/>
            <person name="Rusch D."/>
            <person name="Podicherti R."/>
            <person name="Tsui H.-C.T."/>
            <person name="Winkler M.E."/>
        </authorList>
    </citation>
    <scope>NUCLEOTIDE SEQUENCE</scope>
</reference>
<dbReference type="Gene3D" id="1.20.5.3310">
    <property type="match status" value="1"/>
</dbReference>
<evidence type="ECO:0000256" key="4">
    <source>
        <dbReference type="ARBA" id="ARBA00022927"/>
    </source>
</evidence>
<keyword evidence="4" id="KW-0653">Protein transport</keyword>
<evidence type="ECO:0000256" key="1">
    <source>
        <dbReference type="ARBA" id="ARBA00004167"/>
    </source>
</evidence>
<dbReference type="PANTHER" id="PTHR42982:SF1">
    <property type="entry name" value="SEC-INDEPENDENT PROTEIN TRANSLOCASE PROTEIN TATA"/>
    <property type="match status" value="1"/>
</dbReference>
<accession>A0A381TTF6</accession>
<evidence type="ECO:0000313" key="9">
    <source>
        <dbReference type="EMBL" id="SVA19316.1"/>
    </source>
</evidence>
<keyword evidence="3" id="KW-0812">Transmembrane</keyword>
<dbReference type="AlphaFoldDB" id="A0A381TTF6"/>
<dbReference type="GO" id="GO:0016020">
    <property type="term" value="C:membrane"/>
    <property type="evidence" value="ECO:0007669"/>
    <property type="project" value="UniProtKB-ARBA"/>
</dbReference>
<dbReference type="PANTHER" id="PTHR42982">
    <property type="entry name" value="SEC-INDEPENDENT PROTEIN TRANSLOCASE PROTEIN TATA"/>
    <property type="match status" value="1"/>
</dbReference>
<sequence length="70" mass="7268">MSLLAFLGPQELTLVVILALVVFGGSQLPKLARNLGRAQKELQKGMAEGAADADRAEGAADADRAEDSSD</sequence>
<keyword evidence="2" id="KW-0813">Transport</keyword>
<feature type="region of interest" description="Disordered" evidence="8">
    <location>
        <begin position="43"/>
        <end position="70"/>
    </location>
</feature>
<evidence type="ECO:0000256" key="8">
    <source>
        <dbReference type="SAM" id="MobiDB-lite"/>
    </source>
</evidence>
<dbReference type="InterPro" id="IPR003369">
    <property type="entry name" value="TatA/B/E"/>
</dbReference>
<feature type="compositionally biased region" description="Basic and acidic residues" evidence="8">
    <location>
        <begin position="52"/>
        <end position="70"/>
    </location>
</feature>
<evidence type="ECO:0000256" key="5">
    <source>
        <dbReference type="ARBA" id="ARBA00022989"/>
    </source>
</evidence>
<keyword evidence="5" id="KW-1133">Transmembrane helix</keyword>
<name>A0A381TTF6_9ZZZZ</name>
<evidence type="ECO:0000256" key="3">
    <source>
        <dbReference type="ARBA" id="ARBA00022692"/>
    </source>
</evidence>
<protein>
    <recommendedName>
        <fullName evidence="10">Twin-arginine translocase TatA/TatE family subunit</fullName>
    </recommendedName>
</protein>
<organism evidence="9">
    <name type="scientific">marine metagenome</name>
    <dbReference type="NCBI Taxonomy" id="408172"/>
    <lineage>
        <taxon>unclassified sequences</taxon>
        <taxon>metagenomes</taxon>
        <taxon>ecological metagenomes</taxon>
    </lineage>
</organism>